<evidence type="ECO:0000313" key="4">
    <source>
        <dbReference type="Proteomes" id="UP001257914"/>
    </source>
</evidence>
<gene>
    <name evidence="3" type="ORF">RT723_07790</name>
</gene>
<organism evidence="3 4">
    <name type="scientific">Psychrosphaera aquimarina</name>
    <dbReference type="NCBI Taxonomy" id="2044854"/>
    <lineage>
        <taxon>Bacteria</taxon>
        <taxon>Pseudomonadati</taxon>
        <taxon>Pseudomonadota</taxon>
        <taxon>Gammaproteobacteria</taxon>
        <taxon>Alteromonadales</taxon>
        <taxon>Pseudoalteromonadaceae</taxon>
        <taxon>Psychrosphaera</taxon>
    </lineage>
</organism>
<dbReference type="EMBL" id="JAWCUA010000007">
    <property type="protein sequence ID" value="MDU0112898.1"/>
    <property type="molecule type" value="Genomic_DNA"/>
</dbReference>
<dbReference type="InterPro" id="IPR000160">
    <property type="entry name" value="GGDEF_dom"/>
</dbReference>
<keyword evidence="1" id="KW-0812">Transmembrane</keyword>
<protein>
    <submittedName>
        <fullName evidence="3">GGDEF domain-containing protein</fullName>
    </submittedName>
</protein>
<keyword evidence="4" id="KW-1185">Reference proteome</keyword>
<dbReference type="SUPFAM" id="SSF55073">
    <property type="entry name" value="Nucleotide cyclase"/>
    <property type="match status" value="1"/>
</dbReference>
<dbReference type="Gene3D" id="3.30.70.270">
    <property type="match status" value="1"/>
</dbReference>
<dbReference type="RefSeq" id="WP_315946562.1">
    <property type="nucleotide sequence ID" value="NZ_JAWCUA010000007.1"/>
</dbReference>
<dbReference type="Pfam" id="PF00990">
    <property type="entry name" value="GGDEF"/>
    <property type="match status" value="1"/>
</dbReference>
<dbReference type="SMART" id="SM00267">
    <property type="entry name" value="GGDEF"/>
    <property type="match status" value="1"/>
</dbReference>
<feature type="transmembrane region" description="Helical" evidence="1">
    <location>
        <begin position="12"/>
        <end position="34"/>
    </location>
</feature>
<keyword evidence="1" id="KW-1133">Transmembrane helix</keyword>
<sequence>MRSKRQRVFTFIFLSIILGVMLSGVVLITASNLIHNKQQNQIQLVEQFTYSNLGDNAKLLSKQLRAAVELEFLTITDNSGNVLYRYIQAEGKLPLITPILKRFSLYTEPTSLISSNGELYIEFHSSYDEFLQPFTGLLFFMFLAPSLILGLNSIFKTNKIMNNSLSGQESGNKYQNVDDQQVRDKLTGLATGPLFIKYFEQMLSDTQVNQSGYFVLIRASQLEYLNFNLGYPAGDRYIQLIGSAISTQLIKHPTEQAFKLNAFDFGIMLPSYSKQQCDTLINHITEHFTDSFLEQDVSAKLGVAALPYDNKTSLTTLLSLADTQANN</sequence>
<evidence type="ECO:0000313" key="3">
    <source>
        <dbReference type="EMBL" id="MDU0112898.1"/>
    </source>
</evidence>
<evidence type="ECO:0000256" key="1">
    <source>
        <dbReference type="SAM" id="Phobius"/>
    </source>
</evidence>
<proteinExistence type="predicted"/>
<feature type="transmembrane region" description="Helical" evidence="1">
    <location>
        <begin position="134"/>
        <end position="155"/>
    </location>
</feature>
<comment type="caution">
    <text evidence="3">The sequence shown here is derived from an EMBL/GenBank/DDBJ whole genome shotgun (WGS) entry which is preliminary data.</text>
</comment>
<dbReference type="InterPro" id="IPR029787">
    <property type="entry name" value="Nucleotide_cyclase"/>
</dbReference>
<name>A0ABU3R0T7_9GAMM</name>
<feature type="domain" description="GGDEF" evidence="2">
    <location>
        <begin position="210"/>
        <end position="327"/>
    </location>
</feature>
<dbReference type="PROSITE" id="PS50887">
    <property type="entry name" value="GGDEF"/>
    <property type="match status" value="1"/>
</dbReference>
<keyword evidence="1" id="KW-0472">Membrane</keyword>
<dbReference type="InterPro" id="IPR043128">
    <property type="entry name" value="Rev_trsase/Diguanyl_cyclase"/>
</dbReference>
<dbReference type="Proteomes" id="UP001257914">
    <property type="component" value="Unassembled WGS sequence"/>
</dbReference>
<accession>A0ABU3R0T7</accession>
<evidence type="ECO:0000259" key="2">
    <source>
        <dbReference type="PROSITE" id="PS50887"/>
    </source>
</evidence>
<reference evidence="3 4" key="1">
    <citation type="submission" date="2023-10" db="EMBL/GenBank/DDBJ databases">
        <title>Psychrosphaera aquimaarina strain SW33 isolated from seawater.</title>
        <authorList>
            <person name="Bayburt H."/>
            <person name="Kim J.M."/>
            <person name="Choi B.J."/>
            <person name="Jeon C.O."/>
        </authorList>
    </citation>
    <scope>NUCLEOTIDE SEQUENCE [LARGE SCALE GENOMIC DNA]</scope>
    <source>
        <strain evidence="3 4">KCTC 52743</strain>
    </source>
</reference>